<evidence type="ECO:0000313" key="1">
    <source>
        <dbReference type="EMBL" id="KAI3765178.1"/>
    </source>
</evidence>
<name>A0ACB9F2R5_CICIN</name>
<protein>
    <submittedName>
        <fullName evidence="1">Uncharacterized protein</fullName>
    </submittedName>
</protein>
<dbReference type="Proteomes" id="UP001055811">
    <property type="component" value="Linkage Group LG03"/>
</dbReference>
<proteinExistence type="predicted"/>
<reference evidence="1 2" key="2">
    <citation type="journal article" date="2022" name="Mol. Ecol. Resour.">
        <title>The genomes of chicory, endive, great burdock and yacon provide insights into Asteraceae paleo-polyploidization history and plant inulin production.</title>
        <authorList>
            <person name="Fan W."/>
            <person name="Wang S."/>
            <person name="Wang H."/>
            <person name="Wang A."/>
            <person name="Jiang F."/>
            <person name="Liu H."/>
            <person name="Zhao H."/>
            <person name="Xu D."/>
            <person name="Zhang Y."/>
        </authorList>
    </citation>
    <scope>NUCLEOTIDE SEQUENCE [LARGE SCALE GENOMIC DNA]</scope>
    <source>
        <strain evidence="2">cv. Punajuju</strain>
        <tissue evidence="1">Leaves</tissue>
    </source>
</reference>
<dbReference type="EMBL" id="CM042011">
    <property type="protein sequence ID" value="KAI3765178.1"/>
    <property type="molecule type" value="Genomic_DNA"/>
</dbReference>
<comment type="caution">
    <text evidence="1">The sequence shown here is derived from an EMBL/GenBank/DDBJ whole genome shotgun (WGS) entry which is preliminary data.</text>
</comment>
<sequence length="123" mass="13343">MALLNQIPVSRLPDGIKFSADQVVADSIPVIAEATDSDKTRQLKPDVVEKIDIFDSLKPLSLSTQDGSQAVNPNHDNQSLQDGIFCQEPKVNHIVLDGIMISPRSISGGIKDPKVVLWQPNSS</sequence>
<reference evidence="2" key="1">
    <citation type="journal article" date="2022" name="Mol. Ecol. Resour.">
        <title>The genomes of chicory, endive, great burdock and yacon provide insights into Asteraceae palaeo-polyploidization history and plant inulin production.</title>
        <authorList>
            <person name="Fan W."/>
            <person name="Wang S."/>
            <person name="Wang H."/>
            <person name="Wang A."/>
            <person name="Jiang F."/>
            <person name="Liu H."/>
            <person name="Zhao H."/>
            <person name="Xu D."/>
            <person name="Zhang Y."/>
        </authorList>
    </citation>
    <scope>NUCLEOTIDE SEQUENCE [LARGE SCALE GENOMIC DNA]</scope>
    <source>
        <strain evidence="2">cv. Punajuju</strain>
    </source>
</reference>
<organism evidence="1 2">
    <name type="scientific">Cichorium intybus</name>
    <name type="common">Chicory</name>
    <dbReference type="NCBI Taxonomy" id="13427"/>
    <lineage>
        <taxon>Eukaryota</taxon>
        <taxon>Viridiplantae</taxon>
        <taxon>Streptophyta</taxon>
        <taxon>Embryophyta</taxon>
        <taxon>Tracheophyta</taxon>
        <taxon>Spermatophyta</taxon>
        <taxon>Magnoliopsida</taxon>
        <taxon>eudicotyledons</taxon>
        <taxon>Gunneridae</taxon>
        <taxon>Pentapetalae</taxon>
        <taxon>asterids</taxon>
        <taxon>campanulids</taxon>
        <taxon>Asterales</taxon>
        <taxon>Asteraceae</taxon>
        <taxon>Cichorioideae</taxon>
        <taxon>Cichorieae</taxon>
        <taxon>Cichoriinae</taxon>
        <taxon>Cichorium</taxon>
    </lineage>
</organism>
<evidence type="ECO:0000313" key="2">
    <source>
        <dbReference type="Proteomes" id="UP001055811"/>
    </source>
</evidence>
<keyword evidence="2" id="KW-1185">Reference proteome</keyword>
<gene>
    <name evidence="1" type="ORF">L2E82_15205</name>
</gene>
<accession>A0ACB9F2R5</accession>